<gene>
    <name evidence="5" type="ORF">DCHRY22_LOCUS3902</name>
</gene>
<organism evidence="5 6">
    <name type="scientific">Danaus chrysippus</name>
    <name type="common">African queen</name>
    <dbReference type="NCBI Taxonomy" id="151541"/>
    <lineage>
        <taxon>Eukaryota</taxon>
        <taxon>Metazoa</taxon>
        <taxon>Ecdysozoa</taxon>
        <taxon>Arthropoda</taxon>
        <taxon>Hexapoda</taxon>
        <taxon>Insecta</taxon>
        <taxon>Pterygota</taxon>
        <taxon>Neoptera</taxon>
        <taxon>Endopterygota</taxon>
        <taxon>Lepidoptera</taxon>
        <taxon>Glossata</taxon>
        <taxon>Ditrysia</taxon>
        <taxon>Papilionoidea</taxon>
        <taxon>Nymphalidae</taxon>
        <taxon>Danainae</taxon>
        <taxon>Danaini</taxon>
        <taxon>Danaina</taxon>
        <taxon>Danaus</taxon>
        <taxon>Anosia</taxon>
    </lineage>
</organism>
<dbReference type="InterPro" id="IPR042197">
    <property type="entry name" value="Apaf_helical"/>
</dbReference>
<dbReference type="EMBL" id="CAKASE010000048">
    <property type="protein sequence ID" value="CAG9562589.1"/>
    <property type="molecule type" value="Genomic_DNA"/>
</dbReference>
<dbReference type="SUPFAM" id="SSF47986">
    <property type="entry name" value="DEATH domain"/>
    <property type="match status" value="1"/>
</dbReference>
<dbReference type="InterPro" id="IPR036322">
    <property type="entry name" value="WD40_repeat_dom_sf"/>
</dbReference>
<keyword evidence="3" id="KW-0677">Repeat</keyword>
<dbReference type="InterPro" id="IPR015943">
    <property type="entry name" value="WD40/YVTN_repeat-like_dom_sf"/>
</dbReference>
<accession>A0A8J2VR14</accession>
<evidence type="ECO:0000259" key="4">
    <source>
        <dbReference type="PROSITE" id="PS50209"/>
    </source>
</evidence>
<evidence type="ECO:0000313" key="5">
    <source>
        <dbReference type="EMBL" id="CAG9562589.1"/>
    </source>
</evidence>
<dbReference type="InterPro" id="IPR027417">
    <property type="entry name" value="P-loop_NTPase"/>
</dbReference>
<dbReference type="PANTHER" id="PTHR22845:SF5">
    <property type="entry name" value="APOPTOTIC PROTEASE-ACTIVATING FACTOR 1"/>
    <property type="match status" value="1"/>
</dbReference>
<proteinExistence type="predicted"/>
<dbReference type="InterPro" id="IPR001680">
    <property type="entry name" value="WD40_rpt"/>
</dbReference>
<feature type="domain" description="CARD" evidence="4">
    <location>
        <begin position="1"/>
        <end position="90"/>
    </location>
</feature>
<dbReference type="PANTHER" id="PTHR22845">
    <property type="entry name" value="APOPTOTIC PROTEASE-ACTIVATING FACTOR 1"/>
    <property type="match status" value="1"/>
</dbReference>
<dbReference type="InterPro" id="IPR048975">
    <property type="entry name" value="WHD_APAF1"/>
</dbReference>
<dbReference type="Pfam" id="PF00619">
    <property type="entry name" value="CARD"/>
    <property type="match status" value="1"/>
</dbReference>
<dbReference type="Gene3D" id="3.40.50.300">
    <property type="entry name" value="P-loop containing nucleotide triphosphate hydrolases"/>
    <property type="match status" value="1"/>
</dbReference>
<dbReference type="Gene3D" id="2.130.10.10">
    <property type="entry name" value="YVTN repeat-like/Quinoprotein amine dehydrogenase"/>
    <property type="match status" value="3"/>
</dbReference>
<keyword evidence="1" id="KW-0853">WD repeat</keyword>
<dbReference type="InterPro" id="IPR056158">
    <property type="entry name" value="Beta-prop_IFT121_2nd"/>
</dbReference>
<dbReference type="CDD" id="cd01671">
    <property type="entry name" value="CARD"/>
    <property type="match status" value="1"/>
</dbReference>
<dbReference type="InterPro" id="IPR041452">
    <property type="entry name" value="APAF1_C"/>
</dbReference>
<dbReference type="Gene3D" id="1.10.8.430">
    <property type="entry name" value="Helical domain of apoptotic protease-activating factors"/>
    <property type="match status" value="1"/>
</dbReference>
<comment type="caution">
    <text evidence="5">The sequence shown here is derived from an EMBL/GenBank/DDBJ whole genome shotgun (WGS) entry which is preliminary data.</text>
</comment>
<dbReference type="GO" id="GO:0042981">
    <property type="term" value="P:regulation of apoptotic process"/>
    <property type="evidence" value="ECO:0007669"/>
    <property type="project" value="InterPro"/>
</dbReference>
<dbReference type="InterPro" id="IPR036388">
    <property type="entry name" value="WH-like_DNA-bd_sf"/>
</dbReference>
<dbReference type="Pfam" id="PF17908">
    <property type="entry name" value="APAF1_C"/>
    <property type="match status" value="1"/>
</dbReference>
<dbReference type="Gene3D" id="1.25.40.370">
    <property type="match status" value="1"/>
</dbReference>
<dbReference type="InterPro" id="IPR011029">
    <property type="entry name" value="DEATH-like_dom_sf"/>
</dbReference>
<dbReference type="GO" id="GO:0006915">
    <property type="term" value="P:apoptotic process"/>
    <property type="evidence" value="ECO:0007669"/>
    <property type="project" value="UniProtKB-KW"/>
</dbReference>
<protein>
    <submittedName>
        <fullName evidence="5">(African queen) hypothetical protein</fullName>
    </submittedName>
</protein>
<reference evidence="5" key="1">
    <citation type="submission" date="2021-09" db="EMBL/GenBank/DDBJ databases">
        <authorList>
            <person name="Martin H S."/>
        </authorList>
    </citation>
    <scope>NUCLEOTIDE SEQUENCE</scope>
</reference>
<dbReference type="SUPFAM" id="SSF50978">
    <property type="entry name" value="WD40 repeat-like"/>
    <property type="match status" value="1"/>
</dbReference>
<dbReference type="InterPro" id="IPR001315">
    <property type="entry name" value="CARD"/>
</dbReference>
<dbReference type="OrthoDB" id="1357022at2759"/>
<dbReference type="Pfam" id="PF00931">
    <property type="entry name" value="NB-ARC"/>
    <property type="match status" value="1"/>
</dbReference>
<evidence type="ECO:0000313" key="6">
    <source>
        <dbReference type="Proteomes" id="UP000789524"/>
    </source>
</evidence>
<dbReference type="Gene3D" id="1.10.533.10">
    <property type="entry name" value="Death Domain, Fas"/>
    <property type="match status" value="1"/>
</dbReference>
<evidence type="ECO:0000256" key="2">
    <source>
        <dbReference type="ARBA" id="ARBA00022703"/>
    </source>
</evidence>
<dbReference type="SMART" id="SM00320">
    <property type="entry name" value="WD40"/>
    <property type="match status" value="7"/>
</dbReference>
<dbReference type="SUPFAM" id="SSF50998">
    <property type="entry name" value="Quinoprotein alcohol dehydrogenase-like"/>
    <property type="match status" value="1"/>
</dbReference>
<dbReference type="InterPro" id="IPR002182">
    <property type="entry name" value="NB-ARC"/>
</dbReference>
<dbReference type="Pfam" id="PF23390">
    <property type="entry name" value="Beta-prop_WDR35_2nd"/>
    <property type="match status" value="1"/>
</dbReference>
<dbReference type="SUPFAM" id="SSF52540">
    <property type="entry name" value="P-loop containing nucleoside triphosphate hydrolases"/>
    <property type="match status" value="1"/>
</dbReference>
<evidence type="ECO:0000256" key="3">
    <source>
        <dbReference type="ARBA" id="ARBA00022737"/>
    </source>
</evidence>
<keyword evidence="2" id="KW-0053">Apoptosis</keyword>
<sequence length="1495" mass="171629">MDIKKRMLLQHHMQDIVKDLDVNHILDELFTKNVISNEDFHHIYNLPDRVERARFLIGIILTSNNNAYEAFVDSLQKDYKWLYEKLSVENNQAMIEDSFEDCLSRGDVPRLPDHFISRAYLERELHSKLKILTRHKILVLYGMPGCGKTVLAISVLRKESTLIMNDFNGVVFWLNLSNCKTEDDIIAQQNRLYRKASLMFNQNSFMNSSMSLSSACSRGDSLSNYDHTSEELKHNLKLQFSGEPLKEALLVLDEVNEKNILEAFDIGCKILVTTRDREVFVNFDSQIVEVENHFSETESLDLFASCLGVEATKLPRQAKKLHEVCKGSPFHIALIVAELAENKERLINDPQRWNYYIDKLRKKELFSLPRREKPMKTVEVCINLLKPDMLALFKMLTILPYNTKISTKVLSRLWNKNIIDVESITKQLRSKSLIMEFYDRDQKNYTYEIHDLIMSYLISSSNEEEVKNMHLNFLRNYDYDSSNGAPIEIADDGYIAFHIGYHLAKTRNADNMWDLFNKLYLDLRFLGNKVRLTGSADVILDLETYEKYITKNCELDTRLLYSIKEFLIRHGTDLYRYPCTDIVQSILQNESKGILYTKASQIAKERCAKNELYFEFLHEQNVEEIKHSTIDVKEKITCVCFFFKYVLIGTATGTIKLFELNTNKLVRSLQLQSSVRAMSPRLSSPAALAALEHSGVLRLWYDLQPESDHDSDVIEEECEESFNNNYLTNKTIQPKLGPFLNCRWANDFLVTHTSEIIIIYSINAEVLQVLDNLSRDVDILCCIPCNFDKNVIYATPRNLEIVNLKTKEKQAFETTDIVLNILTVPGSNRILTLNEHEVTEYEFKMSFKHKENRRGKIVVSSNAVKENILFISMAVNNTGTLLFVSTNDNRIICVDLKTNSYIFDLQNRRGNVTCMSVCEVSEPEYLEGSDLLLTGSGQHEDTAKVWYMDAGYVAANTHRNSKARLTTKFDANFVAVTTPTDTSTNSSTTTPKRHHSFANQHEVVKKVVKTTMSLDRHTLKPLNLDGICNGTSSNVMQPLLAIVDDKNNIQVMRGRKLIAEISSYSDQQVTAVRISPCNHYVIYGLSSGIVKKFIVRSKEIKDIMDVNSPVMYMNFVNNNMLIVAGENKCLMAYRLTESGEWEPLMLMRGNTDLGSQELLNDIQGVKKKHHQLSSIDSESSINSREFYFNSVTSKLCKGSSLIDCYWIQDMGLITIESNATIKLWDENLELDKVLHGKQTATIQYKEVRLSCSAYNKNILVICDYSNECFQIFEFKHGQMNLIQEYELKKKIYSCALTDDGNILALGLESGDVVIWSVSNKRLLEVLKHHSSRVQCCFFSPSPSRRSRPGALSPSTPFTPADDEPPLVLVTMAADVVWWDVSYIIRRRLNRNLRTGRTILTPLPSPMEFKNEIQSDDNANKNNYFFNDNFLNPTQMWKANWKHKTYKEGSKRKEILACIKLSGMNAKKICHDEKFSCFVTVDNPGLIYIMTLMGSD</sequence>
<dbReference type="InterPro" id="IPR011047">
    <property type="entry name" value="Quinoprotein_ADH-like_sf"/>
</dbReference>
<dbReference type="GO" id="GO:0043531">
    <property type="term" value="F:ADP binding"/>
    <property type="evidence" value="ECO:0007669"/>
    <property type="project" value="InterPro"/>
</dbReference>
<keyword evidence="6" id="KW-1185">Reference proteome</keyword>
<dbReference type="Proteomes" id="UP000789524">
    <property type="component" value="Unassembled WGS sequence"/>
</dbReference>
<dbReference type="PROSITE" id="PS50209">
    <property type="entry name" value="CARD"/>
    <property type="match status" value="1"/>
</dbReference>
<name>A0A8J2VR14_9NEOP</name>
<evidence type="ECO:0000256" key="1">
    <source>
        <dbReference type="ARBA" id="ARBA00022574"/>
    </source>
</evidence>
<dbReference type="GO" id="GO:0005829">
    <property type="term" value="C:cytosol"/>
    <property type="evidence" value="ECO:0007669"/>
    <property type="project" value="UniProtKB-ARBA"/>
</dbReference>
<dbReference type="Pfam" id="PF21296">
    <property type="entry name" value="WHD_APAF1"/>
    <property type="match status" value="1"/>
</dbReference>
<dbReference type="Gene3D" id="1.10.10.10">
    <property type="entry name" value="Winged helix-like DNA-binding domain superfamily/Winged helix DNA-binding domain"/>
    <property type="match status" value="1"/>
</dbReference>